<proteinExistence type="predicted"/>
<feature type="compositionally biased region" description="Basic and acidic residues" evidence="1">
    <location>
        <begin position="1"/>
        <end position="16"/>
    </location>
</feature>
<evidence type="ECO:0000313" key="3">
    <source>
        <dbReference type="EMBL" id="KAI1236457.1"/>
    </source>
</evidence>
<keyword evidence="4" id="KW-1185">Reference proteome</keyword>
<name>A0A835TTR9_9PASS</name>
<evidence type="ECO:0000256" key="1">
    <source>
        <dbReference type="SAM" id="MobiDB-lite"/>
    </source>
</evidence>
<dbReference type="AlphaFoldDB" id="A0A835TTR9"/>
<feature type="region of interest" description="Disordered" evidence="1">
    <location>
        <begin position="1"/>
        <end position="28"/>
    </location>
</feature>
<dbReference type="GO" id="GO:0005096">
    <property type="term" value="F:GTPase activator activity"/>
    <property type="evidence" value="ECO:0007669"/>
    <property type="project" value="TreeGrafter"/>
</dbReference>
<dbReference type="Proteomes" id="UP000618051">
    <property type="component" value="Unassembled WGS sequence"/>
</dbReference>
<dbReference type="PANTHER" id="PTHR47219">
    <property type="entry name" value="RAB GTPASE-ACTIVATING PROTEIN 1-LIKE"/>
    <property type="match status" value="1"/>
</dbReference>
<evidence type="ECO:0000313" key="2">
    <source>
        <dbReference type="EMBL" id="KAG0117945.1"/>
    </source>
</evidence>
<sequence>MRHTKEISDRRARFPNHEGGAAGETGHSPDRRYAMVLFRITSPQQARLGQRAMEYLISHNLQGWFLTSKVTGFDLSNYYLKRKVLVQKILKFQCSPTDLAKGLAIGCQCWRHRDSVDRAADGSSAIYSSSRATQNLSYFKEKLSIEKELILQSLHDSAQESVIKRDIHRTYPAHDYFKDTEGDGQESLYKICKEM</sequence>
<organism evidence="2">
    <name type="scientific">Lamprotornis superbus</name>
    <dbReference type="NCBI Taxonomy" id="245042"/>
    <lineage>
        <taxon>Eukaryota</taxon>
        <taxon>Metazoa</taxon>
        <taxon>Chordata</taxon>
        <taxon>Craniata</taxon>
        <taxon>Vertebrata</taxon>
        <taxon>Euteleostomi</taxon>
        <taxon>Archelosauria</taxon>
        <taxon>Archosauria</taxon>
        <taxon>Dinosauria</taxon>
        <taxon>Saurischia</taxon>
        <taxon>Theropoda</taxon>
        <taxon>Coelurosauria</taxon>
        <taxon>Aves</taxon>
        <taxon>Neognathae</taxon>
        <taxon>Neoaves</taxon>
        <taxon>Telluraves</taxon>
        <taxon>Australaves</taxon>
        <taxon>Passeriformes</taxon>
        <taxon>Sturnidae</taxon>
        <taxon>Lamprotornis</taxon>
    </lineage>
</organism>
<dbReference type="PANTHER" id="PTHR47219:SF7">
    <property type="entry name" value="RAB GTPASE-ACTIVATING PROTEIN 1-LIKE"/>
    <property type="match status" value="1"/>
</dbReference>
<protein>
    <submittedName>
        <fullName evidence="2">Uncharacterized protein</fullName>
    </submittedName>
</protein>
<dbReference type="SUPFAM" id="SSF47923">
    <property type="entry name" value="Ypt/Rab-GAP domain of gyp1p"/>
    <property type="match status" value="1"/>
</dbReference>
<comment type="caution">
    <text evidence="2">The sequence shown here is derived from an EMBL/GenBank/DDBJ whole genome shotgun (WGS) entry which is preliminary data.</text>
</comment>
<reference evidence="2" key="1">
    <citation type="submission" date="2020-10" db="EMBL/GenBank/DDBJ databases">
        <title>Feather gene expression reveals the developmental basis of iridescence in African starlings.</title>
        <authorList>
            <person name="Rubenstein D.R."/>
        </authorList>
    </citation>
    <scope>NUCLEOTIDE SEQUENCE</scope>
    <source>
        <strain evidence="2">SS15</strain>
        <tissue evidence="2">Liver</tissue>
    </source>
</reference>
<evidence type="ECO:0000313" key="4">
    <source>
        <dbReference type="Proteomes" id="UP000618051"/>
    </source>
</evidence>
<gene>
    <name evidence="3" type="ORF">IHE44_0014704</name>
    <name evidence="2" type="ORF">IHE44_001951</name>
</gene>
<dbReference type="OrthoDB" id="6376512at2759"/>
<dbReference type="EMBL" id="JADDUC010000125">
    <property type="protein sequence ID" value="KAG0117945.1"/>
    <property type="molecule type" value="Genomic_DNA"/>
</dbReference>
<reference evidence="3 4" key="2">
    <citation type="journal article" date="2021" name="J. Hered.">
        <title>Feather Gene Expression Elucidates the Developmental Basis of Plumage Iridescence in African Starlings.</title>
        <authorList>
            <person name="Rubenstein D.R."/>
            <person name="Corvelo A."/>
            <person name="MacManes M.D."/>
            <person name="Maia R."/>
            <person name="Narzisi G."/>
            <person name="Rousaki A."/>
            <person name="Vandenabeele P."/>
            <person name="Shawkey M.D."/>
            <person name="Solomon J."/>
        </authorList>
    </citation>
    <scope>NUCLEOTIDE SEQUENCE [LARGE SCALE GENOMIC DNA]</scope>
    <source>
        <strain evidence="3">SS15</strain>
    </source>
</reference>
<dbReference type="InterPro" id="IPR035969">
    <property type="entry name" value="Rab-GAP_TBC_sf"/>
</dbReference>
<dbReference type="InterPro" id="IPR050302">
    <property type="entry name" value="Rab_GAP_TBC_domain"/>
</dbReference>
<dbReference type="Gene3D" id="1.10.8.270">
    <property type="entry name" value="putative rabgap domain of human tbc1 domain family member 14 like domains"/>
    <property type="match status" value="1"/>
</dbReference>
<accession>A0A835TTR9</accession>
<dbReference type="EMBL" id="JADDUC020000009">
    <property type="protein sequence ID" value="KAI1236457.1"/>
    <property type="molecule type" value="Genomic_DNA"/>
</dbReference>
<reference evidence="3" key="3">
    <citation type="submission" date="2022-01" db="EMBL/GenBank/DDBJ databases">
        <authorList>
            <person name="Rubenstein D.R."/>
        </authorList>
    </citation>
    <scope>NUCLEOTIDE SEQUENCE</scope>
    <source>
        <strain evidence="3">SS15</strain>
        <tissue evidence="3">Liver</tissue>
    </source>
</reference>
<dbReference type="GO" id="GO:0031267">
    <property type="term" value="F:small GTPase binding"/>
    <property type="evidence" value="ECO:0007669"/>
    <property type="project" value="TreeGrafter"/>
</dbReference>